<organism evidence="2 3">
    <name type="scientific">Pseudoroseicyclus aestuarii</name>
    <dbReference type="NCBI Taxonomy" id="1795041"/>
    <lineage>
        <taxon>Bacteria</taxon>
        <taxon>Pseudomonadati</taxon>
        <taxon>Pseudomonadota</taxon>
        <taxon>Alphaproteobacteria</taxon>
        <taxon>Rhodobacterales</taxon>
        <taxon>Paracoccaceae</taxon>
        <taxon>Pseudoroseicyclus</taxon>
    </lineage>
</organism>
<proteinExistence type="predicted"/>
<evidence type="ECO:0000313" key="2">
    <source>
        <dbReference type="EMBL" id="PYE82339.1"/>
    </source>
</evidence>
<dbReference type="RefSeq" id="WP_110815009.1">
    <property type="nucleotide sequence ID" value="NZ_QJTE01000004.1"/>
</dbReference>
<feature type="chain" id="PRO_5016426845" description="Beta-barrel assembly complex subunit BamF" evidence="1">
    <location>
        <begin position="33"/>
        <end position="111"/>
    </location>
</feature>
<dbReference type="Proteomes" id="UP000248311">
    <property type="component" value="Unassembled WGS sequence"/>
</dbReference>
<dbReference type="AlphaFoldDB" id="A0A318ST46"/>
<reference evidence="2 3" key="1">
    <citation type="submission" date="2018-06" db="EMBL/GenBank/DDBJ databases">
        <title>Genomic Encyclopedia of Type Strains, Phase III (KMG-III): the genomes of soil and plant-associated and newly described type strains.</title>
        <authorList>
            <person name="Whitman W."/>
        </authorList>
    </citation>
    <scope>NUCLEOTIDE SEQUENCE [LARGE SCALE GENOMIC DNA]</scope>
    <source>
        <strain evidence="2 3">CECT 9025</strain>
    </source>
</reference>
<sequence length="111" mass="11204">MSRPASVPVLRLRVAACLLPLLAGCASFPALDARIPAAERAAPYPDLVDIAPLIARSEAAAQEAADPAASALPGRAEALRARAGALRARPVLSAPEAARLSGGVALPPALR</sequence>
<name>A0A318ST46_9RHOB</name>
<dbReference type="EMBL" id="QJTE01000004">
    <property type="protein sequence ID" value="PYE82339.1"/>
    <property type="molecule type" value="Genomic_DNA"/>
</dbReference>
<accession>A0A318ST46</accession>
<gene>
    <name evidence="2" type="ORF">DFP88_10492</name>
</gene>
<evidence type="ECO:0000313" key="3">
    <source>
        <dbReference type="Proteomes" id="UP000248311"/>
    </source>
</evidence>
<keyword evidence="3" id="KW-1185">Reference proteome</keyword>
<protein>
    <recommendedName>
        <fullName evidence="4">Beta-barrel assembly complex subunit BamF</fullName>
    </recommendedName>
</protein>
<comment type="caution">
    <text evidence="2">The sequence shown here is derived from an EMBL/GenBank/DDBJ whole genome shotgun (WGS) entry which is preliminary data.</text>
</comment>
<evidence type="ECO:0000256" key="1">
    <source>
        <dbReference type="SAM" id="SignalP"/>
    </source>
</evidence>
<evidence type="ECO:0008006" key="4">
    <source>
        <dbReference type="Google" id="ProtNLM"/>
    </source>
</evidence>
<feature type="signal peptide" evidence="1">
    <location>
        <begin position="1"/>
        <end position="32"/>
    </location>
</feature>
<dbReference type="PROSITE" id="PS51257">
    <property type="entry name" value="PROKAR_LIPOPROTEIN"/>
    <property type="match status" value="1"/>
</dbReference>
<keyword evidence="1" id="KW-0732">Signal</keyword>